<sequence length="115" mass="12697">MGFFEESMKIKCQIRISKTAPGQQRAYDQIIQDSKIWFEEHSAFVFCRSSNSSMIVLAVVAIREHCGSCAGVHVDDRSGNAGDNGVSNVKGAVDFDIEFFGSSENTFPPICPERD</sequence>
<dbReference type="Proteomes" id="UP001162480">
    <property type="component" value="Chromosome 12"/>
</dbReference>
<organism evidence="1 2">
    <name type="scientific">Octopus vulgaris</name>
    <name type="common">Common octopus</name>
    <dbReference type="NCBI Taxonomy" id="6645"/>
    <lineage>
        <taxon>Eukaryota</taxon>
        <taxon>Metazoa</taxon>
        <taxon>Spiralia</taxon>
        <taxon>Lophotrochozoa</taxon>
        <taxon>Mollusca</taxon>
        <taxon>Cephalopoda</taxon>
        <taxon>Coleoidea</taxon>
        <taxon>Octopodiformes</taxon>
        <taxon>Octopoda</taxon>
        <taxon>Incirrata</taxon>
        <taxon>Octopodidae</taxon>
        <taxon>Octopus</taxon>
    </lineage>
</organism>
<accession>A0AA36FB83</accession>
<evidence type="ECO:0000313" key="2">
    <source>
        <dbReference type="Proteomes" id="UP001162480"/>
    </source>
</evidence>
<dbReference type="EMBL" id="OX597825">
    <property type="protein sequence ID" value="CAI9731182.1"/>
    <property type="molecule type" value="Genomic_DNA"/>
</dbReference>
<dbReference type="AlphaFoldDB" id="A0AA36FB83"/>
<name>A0AA36FB83_OCTVU</name>
<keyword evidence="2" id="KW-1185">Reference proteome</keyword>
<proteinExistence type="predicted"/>
<evidence type="ECO:0000313" key="1">
    <source>
        <dbReference type="EMBL" id="CAI9731182.1"/>
    </source>
</evidence>
<protein>
    <submittedName>
        <fullName evidence="1">Uncharacterized protein</fullName>
    </submittedName>
</protein>
<gene>
    <name evidence="1" type="ORF">OCTVUL_1B002402</name>
</gene>
<reference evidence="1" key="1">
    <citation type="submission" date="2023-08" db="EMBL/GenBank/DDBJ databases">
        <authorList>
            <person name="Alioto T."/>
            <person name="Alioto T."/>
            <person name="Gomez Garrido J."/>
        </authorList>
    </citation>
    <scope>NUCLEOTIDE SEQUENCE</scope>
</reference>